<evidence type="ECO:0000313" key="1">
    <source>
        <dbReference type="EMBL" id="NEV01425.1"/>
    </source>
</evidence>
<reference evidence="1 2" key="1">
    <citation type="journal article" date="2020" name="Arch. Microbiol.">
        <title>Bradyrhizobium uaiense sp. nov., a new highly efficient cowpea symbiont.</title>
        <authorList>
            <person name="Cabral Michel D."/>
            <person name="Azarias Guimaraes A."/>
            <person name="Martins da Costa E."/>
            <person name="Soares de Carvalho T."/>
            <person name="Balsanelli E."/>
            <person name="Willems A."/>
            <person name="Maltempi de Souza E."/>
            <person name="de Souza Moreira F.M."/>
        </authorList>
    </citation>
    <scope>NUCLEOTIDE SEQUENCE [LARGE SCALE GENOMIC DNA]</scope>
    <source>
        <strain evidence="1 2">UFLA 03-164</strain>
    </source>
</reference>
<dbReference type="EMBL" id="VKHP01000241">
    <property type="protein sequence ID" value="NEV01425.1"/>
    <property type="molecule type" value="Genomic_DNA"/>
</dbReference>
<evidence type="ECO:0000313" key="2">
    <source>
        <dbReference type="Proteomes" id="UP000468531"/>
    </source>
</evidence>
<dbReference type="AlphaFoldDB" id="A0A6P1BT49"/>
<comment type="caution">
    <text evidence="1">The sequence shown here is derived from an EMBL/GenBank/DDBJ whole genome shotgun (WGS) entry which is preliminary data.</text>
</comment>
<organism evidence="1 2">
    <name type="scientific">Bradyrhizobium uaiense</name>
    <dbReference type="NCBI Taxonomy" id="2594946"/>
    <lineage>
        <taxon>Bacteria</taxon>
        <taxon>Pseudomonadati</taxon>
        <taxon>Pseudomonadota</taxon>
        <taxon>Alphaproteobacteria</taxon>
        <taxon>Hyphomicrobiales</taxon>
        <taxon>Nitrobacteraceae</taxon>
        <taxon>Bradyrhizobium</taxon>
    </lineage>
</organism>
<sequence length="180" mass="19207">MPEDHKNVFELEAKTGEIFEVEFSLRGILSTISLANGDPIIRAELADLDPPTIAISAASTDFLNVDIDLRGEVDDVAGFLRVVEPSIVVLGHNGTGASIELAGQFASLDATMLEIIGLIEALPPEGEKIWGRLKSRKANIGIQAGAKPHAAEFTIPAKTLEALAALGFEVVFTVYTPTKR</sequence>
<keyword evidence="2" id="KW-1185">Reference proteome</keyword>
<accession>A0A6P1BT49</accession>
<protein>
    <submittedName>
        <fullName evidence="1">Uncharacterized protein</fullName>
    </submittedName>
</protein>
<proteinExistence type="predicted"/>
<dbReference type="Proteomes" id="UP000468531">
    <property type="component" value="Unassembled WGS sequence"/>
</dbReference>
<name>A0A6P1BT49_9BRAD</name>
<dbReference type="RefSeq" id="WP_163160924.1">
    <property type="nucleotide sequence ID" value="NZ_VKHP01000241.1"/>
</dbReference>
<gene>
    <name evidence="1" type="ORF">FNJ47_38050</name>
</gene>